<dbReference type="InterPro" id="IPR025944">
    <property type="entry name" value="Sigma_54_int_dom_CS"/>
</dbReference>
<keyword evidence="3" id="KW-0902">Two-component regulatory system</keyword>
<comment type="caution">
    <text evidence="7">The sequence shown here is derived from an EMBL/GenBank/DDBJ whole genome shotgun (WGS) entry which is preliminary data.</text>
</comment>
<evidence type="ECO:0000313" key="8">
    <source>
        <dbReference type="Proteomes" id="UP001597135"/>
    </source>
</evidence>
<reference evidence="8" key="1">
    <citation type="journal article" date="2019" name="Int. J. Syst. Evol. Microbiol.">
        <title>The Global Catalogue of Microorganisms (GCM) 10K type strain sequencing project: providing services to taxonomists for standard genome sequencing and annotation.</title>
        <authorList>
            <consortium name="The Broad Institute Genomics Platform"/>
            <consortium name="The Broad Institute Genome Sequencing Center for Infectious Disease"/>
            <person name="Wu L."/>
            <person name="Ma J."/>
        </authorList>
    </citation>
    <scope>NUCLEOTIDE SEQUENCE [LARGE SCALE GENOMIC DNA]</scope>
    <source>
        <strain evidence="8">CCUG 62953</strain>
    </source>
</reference>
<dbReference type="Pfam" id="PF25601">
    <property type="entry name" value="AAA_lid_14"/>
    <property type="match status" value="1"/>
</dbReference>
<keyword evidence="8" id="KW-1185">Reference proteome</keyword>
<dbReference type="Pfam" id="PF02954">
    <property type="entry name" value="HTH_8"/>
    <property type="match status" value="1"/>
</dbReference>
<evidence type="ECO:0000259" key="6">
    <source>
        <dbReference type="PROSITE" id="PS50045"/>
    </source>
</evidence>
<dbReference type="SUPFAM" id="SSF46689">
    <property type="entry name" value="Homeodomain-like"/>
    <property type="match status" value="1"/>
</dbReference>
<accession>A0ABW3ZGK6</accession>
<dbReference type="InterPro" id="IPR025662">
    <property type="entry name" value="Sigma_54_int_dom_ATP-bd_1"/>
</dbReference>
<keyword evidence="5" id="KW-0804">Transcription</keyword>
<dbReference type="Proteomes" id="UP001597135">
    <property type="component" value="Unassembled WGS sequence"/>
</dbReference>
<evidence type="ECO:0000256" key="4">
    <source>
        <dbReference type="ARBA" id="ARBA00023015"/>
    </source>
</evidence>
<name>A0ABW3ZGK6_9RHOB</name>
<dbReference type="PROSITE" id="PS00675">
    <property type="entry name" value="SIGMA54_INTERACT_1"/>
    <property type="match status" value="1"/>
</dbReference>
<evidence type="ECO:0000256" key="1">
    <source>
        <dbReference type="ARBA" id="ARBA00022741"/>
    </source>
</evidence>
<dbReference type="InterPro" id="IPR002078">
    <property type="entry name" value="Sigma_54_int"/>
</dbReference>
<proteinExistence type="predicted"/>
<sequence>MPELEIFGLTATAAKRGTPWNPATAMPDIAPADTSVQDDVIIGTSPAIQRTKRLLEKAAPFSEPVMLLGESGTGKAFFARHLHMLGATPEGPFVAVNCAALSPGSAGSEEDELLGEEGLLAQAKGGTLFLNALLSLSEGHQARLASLITEDDRRLRETRIISALGVSPVEAIRKGAFRSDLHTLLSVLPIEIPALRDRRDDIPLLVSHFLAVHRKRLRRTVAGLSGAGFDALLRYDYPGNVRELSNLLRRGMIYAEPGAFIEINHMFSALETLPEIAKTAKFHAGGAVSPPEEPGQSMMESLELELLRTTLTEVGWNVSEAARKLRVSRAKVDYRIKKFNLKPGPSGKAPRGS</sequence>
<evidence type="ECO:0000256" key="2">
    <source>
        <dbReference type="ARBA" id="ARBA00022840"/>
    </source>
</evidence>
<protein>
    <submittedName>
        <fullName evidence="7">Sigma 54-interacting transcriptional regulator</fullName>
    </submittedName>
</protein>
<keyword evidence="4" id="KW-0805">Transcription regulation</keyword>
<gene>
    <name evidence="7" type="ORF">ACFQ4E_06765</name>
</gene>
<evidence type="ECO:0000313" key="7">
    <source>
        <dbReference type="EMBL" id="MFD1342114.1"/>
    </source>
</evidence>
<evidence type="ECO:0000256" key="5">
    <source>
        <dbReference type="ARBA" id="ARBA00023163"/>
    </source>
</evidence>
<dbReference type="SUPFAM" id="SSF52540">
    <property type="entry name" value="P-loop containing nucleoside triphosphate hydrolases"/>
    <property type="match status" value="1"/>
</dbReference>
<dbReference type="PROSITE" id="PS00688">
    <property type="entry name" value="SIGMA54_INTERACT_3"/>
    <property type="match status" value="1"/>
</dbReference>
<dbReference type="PANTHER" id="PTHR32071">
    <property type="entry name" value="TRANSCRIPTIONAL REGULATORY PROTEIN"/>
    <property type="match status" value="1"/>
</dbReference>
<dbReference type="PRINTS" id="PR01590">
    <property type="entry name" value="HTHFIS"/>
</dbReference>
<dbReference type="Gene3D" id="3.40.50.300">
    <property type="entry name" value="P-loop containing nucleotide triphosphate hydrolases"/>
    <property type="match status" value="1"/>
</dbReference>
<dbReference type="InterPro" id="IPR058031">
    <property type="entry name" value="AAA_lid_NorR"/>
</dbReference>
<keyword evidence="1" id="KW-0547">Nucleotide-binding</keyword>
<evidence type="ECO:0000256" key="3">
    <source>
        <dbReference type="ARBA" id="ARBA00023012"/>
    </source>
</evidence>
<dbReference type="PROSITE" id="PS50045">
    <property type="entry name" value="SIGMA54_INTERACT_4"/>
    <property type="match status" value="1"/>
</dbReference>
<keyword evidence="2" id="KW-0067">ATP-binding</keyword>
<feature type="domain" description="Sigma-54 factor interaction" evidence="6">
    <location>
        <begin position="41"/>
        <end position="253"/>
    </location>
</feature>
<dbReference type="Gene3D" id="1.10.10.60">
    <property type="entry name" value="Homeodomain-like"/>
    <property type="match status" value="1"/>
</dbReference>
<dbReference type="Gene3D" id="1.10.8.60">
    <property type="match status" value="1"/>
</dbReference>
<dbReference type="RefSeq" id="WP_386802173.1">
    <property type="nucleotide sequence ID" value="NZ_JBHTMU010000008.1"/>
</dbReference>
<dbReference type="InterPro" id="IPR002197">
    <property type="entry name" value="HTH_Fis"/>
</dbReference>
<organism evidence="7 8">
    <name type="scientific">Litorisediminicola beolgyonensis</name>
    <dbReference type="NCBI Taxonomy" id="1173614"/>
    <lineage>
        <taxon>Bacteria</taxon>
        <taxon>Pseudomonadati</taxon>
        <taxon>Pseudomonadota</taxon>
        <taxon>Alphaproteobacteria</taxon>
        <taxon>Rhodobacterales</taxon>
        <taxon>Paracoccaceae</taxon>
        <taxon>Litorisediminicola</taxon>
    </lineage>
</organism>
<dbReference type="InterPro" id="IPR027417">
    <property type="entry name" value="P-loop_NTPase"/>
</dbReference>
<dbReference type="Pfam" id="PF00158">
    <property type="entry name" value="Sigma54_activat"/>
    <property type="match status" value="1"/>
</dbReference>
<dbReference type="EMBL" id="JBHTMU010000008">
    <property type="protein sequence ID" value="MFD1342114.1"/>
    <property type="molecule type" value="Genomic_DNA"/>
</dbReference>
<dbReference type="CDD" id="cd00009">
    <property type="entry name" value="AAA"/>
    <property type="match status" value="1"/>
</dbReference>
<dbReference type="InterPro" id="IPR009057">
    <property type="entry name" value="Homeodomain-like_sf"/>
</dbReference>